<evidence type="ECO:0000313" key="1">
    <source>
        <dbReference type="EMBL" id="SEM76310.1"/>
    </source>
</evidence>
<protein>
    <submittedName>
        <fullName evidence="1">Uncharacterized protein</fullName>
    </submittedName>
</protein>
<keyword evidence="2" id="KW-1185">Reference proteome</keyword>
<dbReference type="STRING" id="551995.SAMN05192574_101733"/>
<organism evidence="1 2">
    <name type="scientific">Mucilaginibacter gossypiicola</name>
    <dbReference type="NCBI Taxonomy" id="551995"/>
    <lineage>
        <taxon>Bacteria</taxon>
        <taxon>Pseudomonadati</taxon>
        <taxon>Bacteroidota</taxon>
        <taxon>Sphingobacteriia</taxon>
        <taxon>Sphingobacteriales</taxon>
        <taxon>Sphingobacteriaceae</taxon>
        <taxon>Mucilaginibacter</taxon>
    </lineage>
</organism>
<dbReference type="EMBL" id="FOCL01000001">
    <property type="protein sequence ID" value="SEM76310.1"/>
    <property type="molecule type" value="Genomic_DNA"/>
</dbReference>
<dbReference type="AlphaFoldDB" id="A0A1H8B002"/>
<sequence>MVFRFGGVNMDFPFKVTQDAGTYQFLHIKVNPDNRAITDSNLQLQVYLTLARRLSLGLNCYALVPYSPIIVELWPQSVKVSYRYRLLVDDFNGMGIDRGFQPVNNNTPEMALVALKDLKTLRSISEDSLGEYASEVSIFLLHPGRLLALTNLLRAEVAPFMPRFLQNNELFIHLTCGKAQGYYDGILIRSLTDVSQQINGAIQLTQTGDLL</sequence>
<dbReference type="RefSeq" id="WP_143065075.1">
    <property type="nucleotide sequence ID" value="NZ_FOCL01000001.1"/>
</dbReference>
<gene>
    <name evidence="1" type="ORF">SAMN05192574_101733</name>
</gene>
<dbReference type="OrthoDB" id="797990at2"/>
<evidence type="ECO:0000313" key="2">
    <source>
        <dbReference type="Proteomes" id="UP000198942"/>
    </source>
</evidence>
<reference evidence="2" key="1">
    <citation type="submission" date="2016-10" db="EMBL/GenBank/DDBJ databases">
        <authorList>
            <person name="Varghese N."/>
            <person name="Submissions S."/>
        </authorList>
    </citation>
    <scope>NUCLEOTIDE SEQUENCE [LARGE SCALE GENOMIC DNA]</scope>
    <source>
        <strain evidence="2">Gh-48</strain>
    </source>
</reference>
<proteinExistence type="predicted"/>
<accession>A0A1H8B002</accession>
<dbReference type="Proteomes" id="UP000198942">
    <property type="component" value="Unassembled WGS sequence"/>
</dbReference>
<name>A0A1H8B002_9SPHI</name>